<sequence>THTPSALAVLTPDKKVTPLLSGPESCGGGARTPTAVPCRGLRRRFPPWSWPCAHAPPRARFRSHLCVSSRPRKPRKLPLPGLVPARVSFRADAAAAMWEHFPPRASAGSRGPAPPYHHHHQHVAPPDCQQQHTAPHGDPDPLASVWIRRLHLAPSPPPPRVSLAPPPSPPLHDHDAVSARSAGFGPFRWSPRPPVGAWDAAPAPAPCGGGGAPPMMSPFFRSPPQPLPPLADVREFAPVRPTTGFPGMPSPTVLGVNPHASWLPMAAAAYPNHDVDMVPIRTSHDLHVRQHSMIPQNFARRAPSSSSEHDEPFSYWNMGRFQRSTTTSSISQVAVEPGNFVKKRNADSNSLLPPKFRKLSGAG</sequence>
<dbReference type="Gramene" id="AET4Gv20050300.4">
    <property type="protein sequence ID" value="AET4Gv20050300.4"/>
    <property type="gene ID" value="AET4Gv20050300"/>
</dbReference>
<reference evidence="2" key="5">
    <citation type="journal article" date="2021" name="G3 (Bethesda)">
        <title>Aegilops tauschii genome assembly Aet v5.0 features greater sequence contiguity and improved annotation.</title>
        <authorList>
            <person name="Wang L."/>
            <person name="Zhu T."/>
            <person name="Rodriguez J.C."/>
            <person name="Deal K.R."/>
            <person name="Dubcovsky J."/>
            <person name="McGuire P.E."/>
            <person name="Lux T."/>
            <person name="Spannagl M."/>
            <person name="Mayer K.F.X."/>
            <person name="Baldrich P."/>
            <person name="Meyers B.C."/>
            <person name="Huo N."/>
            <person name="Gu Y.Q."/>
            <person name="Zhou H."/>
            <person name="Devos K.M."/>
            <person name="Bennetzen J.L."/>
            <person name="Unver T."/>
            <person name="Budak H."/>
            <person name="Gulick P.J."/>
            <person name="Galiba G."/>
            <person name="Kalapos B."/>
            <person name="Nelson D.R."/>
            <person name="Li P."/>
            <person name="You F.M."/>
            <person name="Luo M.C."/>
            <person name="Dvorak J."/>
        </authorList>
    </citation>
    <scope>NUCLEOTIDE SEQUENCE [LARGE SCALE GENOMIC DNA]</scope>
    <source>
        <strain evidence="2">cv. AL8/78</strain>
    </source>
</reference>
<evidence type="ECO:0000313" key="3">
    <source>
        <dbReference type="Proteomes" id="UP000015105"/>
    </source>
</evidence>
<feature type="region of interest" description="Disordered" evidence="1">
    <location>
        <begin position="341"/>
        <end position="363"/>
    </location>
</feature>
<reference evidence="3" key="2">
    <citation type="journal article" date="2017" name="Nat. Plants">
        <title>The Aegilops tauschii genome reveals multiple impacts of transposons.</title>
        <authorList>
            <person name="Zhao G."/>
            <person name="Zou C."/>
            <person name="Li K."/>
            <person name="Wang K."/>
            <person name="Li T."/>
            <person name="Gao L."/>
            <person name="Zhang X."/>
            <person name="Wang H."/>
            <person name="Yang Z."/>
            <person name="Liu X."/>
            <person name="Jiang W."/>
            <person name="Mao L."/>
            <person name="Kong X."/>
            <person name="Jiao Y."/>
            <person name="Jia J."/>
        </authorList>
    </citation>
    <scope>NUCLEOTIDE SEQUENCE [LARGE SCALE GENOMIC DNA]</scope>
    <source>
        <strain evidence="3">cv. AL8/78</strain>
    </source>
</reference>
<proteinExistence type="predicted"/>
<name>A0A453H2E5_AEGTS</name>
<organism evidence="2 3">
    <name type="scientific">Aegilops tauschii subsp. strangulata</name>
    <name type="common">Goatgrass</name>
    <dbReference type="NCBI Taxonomy" id="200361"/>
    <lineage>
        <taxon>Eukaryota</taxon>
        <taxon>Viridiplantae</taxon>
        <taxon>Streptophyta</taxon>
        <taxon>Embryophyta</taxon>
        <taxon>Tracheophyta</taxon>
        <taxon>Spermatophyta</taxon>
        <taxon>Magnoliopsida</taxon>
        <taxon>Liliopsida</taxon>
        <taxon>Poales</taxon>
        <taxon>Poaceae</taxon>
        <taxon>BOP clade</taxon>
        <taxon>Pooideae</taxon>
        <taxon>Triticodae</taxon>
        <taxon>Triticeae</taxon>
        <taxon>Triticinae</taxon>
        <taxon>Aegilops</taxon>
    </lineage>
</organism>
<reference evidence="2" key="4">
    <citation type="submission" date="2019-03" db="UniProtKB">
        <authorList>
            <consortium name="EnsemblPlants"/>
        </authorList>
    </citation>
    <scope>IDENTIFICATION</scope>
</reference>
<keyword evidence="3" id="KW-1185">Reference proteome</keyword>
<reference evidence="3" key="1">
    <citation type="journal article" date="2014" name="Science">
        <title>Ancient hybridizations among the ancestral genomes of bread wheat.</title>
        <authorList>
            <consortium name="International Wheat Genome Sequencing Consortium,"/>
            <person name="Marcussen T."/>
            <person name="Sandve S.R."/>
            <person name="Heier L."/>
            <person name="Spannagl M."/>
            <person name="Pfeifer M."/>
            <person name="Jakobsen K.S."/>
            <person name="Wulff B.B."/>
            <person name="Steuernagel B."/>
            <person name="Mayer K.F."/>
            <person name="Olsen O.A."/>
        </authorList>
    </citation>
    <scope>NUCLEOTIDE SEQUENCE [LARGE SCALE GENOMIC DNA]</scope>
    <source>
        <strain evidence="3">cv. AL8/78</strain>
    </source>
</reference>
<feature type="region of interest" description="Disordered" evidence="1">
    <location>
        <begin position="104"/>
        <end position="142"/>
    </location>
</feature>
<protein>
    <submittedName>
        <fullName evidence="2">Uncharacterized protein</fullName>
    </submittedName>
</protein>
<accession>A0A453H2E5</accession>
<dbReference type="EnsemblPlants" id="AET4Gv20050300.4">
    <property type="protein sequence ID" value="AET4Gv20050300.4"/>
    <property type="gene ID" value="AET4Gv20050300"/>
</dbReference>
<evidence type="ECO:0000256" key="1">
    <source>
        <dbReference type="SAM" id="MobiDB-lite"/>
    </source>
</evidence>
<dbReference type="Proteomes" id="UP000015105">
    <property type="component" value="Chromosome 4D"/>
</dbReference>
<dbReference type="AlphaFoldDB" id="A0A453H2E5"/>
<evidence type="ECO:0000313" key="2">
    <source>
        <dbReference type="EnsemblPlants" id="AET4Gv20050300.4"/>
    </source>
</evidence>
<reference evidence="2" key="3">
    <citation type="journal article" date="2017" name="Nature">
        <title>Genome sequence of the progenitor of the wheat D genome Aegilops tauschii.</title>
        <authorList>
            <person name="Luo M.C."/>
            <person name="Gu Y.Q."/>
            <person name="Puiu D."/>
            <person name="Wang H."/>
            <person name="Twardziok S.O."/>
            <person name="Deal K.R."/>
            <person name="Huo N."/>
            <person name="Zhu T."/>
            <person name="Wang L."/>
            <person name="Wang Y."/>
            <person name="McGuire P.E."/>
            <person name="Liu S."/>
            <person name="Long H."/>
            <person name="Ramasamy R.K."/>
            <person name="Rodriguez J.C."/>
            <person name="Van S.L."/>
            <person name="Yuan L."/>
            <person name="Wang Z."/>
            <person name="Xia Z."/>
            <person name="Xiao L."/>
            <person name="Anderson O.D."/>
            <person name="Ouyang S."/>
            <person name="Liang Y."/>
            <person name="Zimin A.V."/>
            <person name="Pertea G."/>
            <person name="Qi P."/>
            <person name="Bennetzen J.L."/>
            <person name="Dai X."/>
            <person name="Dawson M.W."/>
            <person name="Muller H.G."/>
            <person name="Kugler K."/>
            <person name="Rivarola-Duarte L."/>
            <person name="Spannagl M."/>
            <person name="Mayer K.F.X."/>
            <person name="Lu F.H."/>
            <person name="Bevan M.W."/>
            <person name="Leroy P."/>
            <person name="Li P."/>
            <person name="You F.M."/>
            <person name="Sun Q."/>
            <person name="Liu Z."/>
            <person name="Lyons E."/>
            <person name="Wicker T."/>
            <person name="Salzberg S.L."/>
            <person name="Devos K.M."/>
            <person name="Dvorak J."/>
        </authorList>
    </citation>
    <scope>NUCLEOTIDE SEQUENCE [LARGE SCALE GENOMIC DNA]</scope>
    <source>
        <strain evidence="2">cv. AL8/78</strain>
    </source>
</reference>